<dbReference type="Proteomes" id="UP000294835">
    <property type="component" value="Unassembled WGS sequence"/>
</dbReference>
<dbReference type="RefSeq" id="WP_132460097.1">
    <property type="nucleotide sequence ID" value="NZ_SLXP01000001.1"/>
</dbReference>
<organism evidence="3 4">
    <name type="scientific">Rhodovulum marinum</name>
    <dbReference type="NCBI Taxonomy" id="320662"/>
    <lineage>
        <taxon>Bacteria</taxon>
        <taxon>Pseudomonadati</taxon>
        <taxon>Pseudomonadota</taxon>
        <taxon>Alphaproteobacteria</taxon>
        <taxon>Rhodobacterales</taxon>
        <taxon>Paracoccaceae</taxon>
        <taxon>Rhodovulum</taxon>
    </lineage>
</organism>
<evidence type="ECO:0000256" key="2">
    <source>
        <dbReference type="SAM" id="MobiDB-lite"/>
    </source>
</evidence>
<accession>A0A4R2QAL4</accession>
<comment type="caution">
    <text evidence="3">The sequence shown here is derived from an EMBL/GenBank/DDBJ whole genome shotgun (WGS) entry which is preliminary data.</text>
</comment>
<feature type="coiled-coil region" evidence="1">
    <location>
        <begin position="407"/>
        <end position="463"/>
    </location>
</feature>
<dbReference type="AlphaFoldDB" id="A0A4R2QAL4"/>
<dbReference type="EMBL" id="SLXP01000001">
    <property type="protein sequence ID" value="TCP43931.1"/>
    <property type="molecule type" value="Genomic_DNA"/>
</dbReference>
<evidence type="ECO:0008006" key="5">
    <source>
        <dbReference type="Google" id="ProtNLM"/>
    </source>
</evidence>
<gene>
    <name evidence="3" type="ORF">EV662_10114</name>
</gene>
<evidence type="ECO:0000313" key="3">
    <source>
        <dbReference type="EMBL" id="TCP43931.1"/>
    </source>
</evidence>
<keyword evidence="1" id="KW-0175">Coiled coil</keyword>
<dbReference type="OrthoDB" id="7311517at2"/>
<keyword evidence="4" id="KW-1185">Reference proteome</keyword>
<feature type="region of interest" description="Disordered" evidence="2">
    <location>
        <begin position="302"/>
        <end position="329"/>
    </location>
</feature>
<sequence>MKAEADILVEVGGDVSPLARALRAGGRDLDTFATKSARIGRRMAKIGSAMAAALTIGATATTGLARRAAEAAVEIENLSRVAGTTPTEFQKWAIAARTVGIEHDKLSDILKDVQDRVGDFIATGGGPMADFFEKIAPQVGVTAEQFARLSGPDALQLYVSSLEKANVTQAEFTFYMEAMASDATALLPLLRDGGRVMNELGDEAERSGRILSGETLRGAERLRNKLDELEGEIRTELTTALIGLEDEIVLLAQFVKDYGIPALEGLIRFGAGVAKAFDSAAVAMKALRDPAAAAAEGAARSIGGDLGVDPEGGVTRDPVLGGGQGTGDAATDKALRDLYGLDGEGDSPGIKPGNHLVPEVEIPTAPIGLNNRDPATLGFDDIGGGGGRSGPTEEDLRALEESLASERELIELDYQEKLEALNKFREEKVGKEEEWNALEERIQKEHNEKIAELEAAKRQARMQALAGMFGDLSSLMQSENKKLFEIGKAAAIAEATVNGYEAAVAAWEKGMKIGGPPMAAAFTAASLAKTGALISSIASTSASGSGGGGGGGGATAAPAAAEAAPAPQQVNLNIGEAEWLPRSAVISLAEKLQELSREGAIVTVN</sequence>
<proteinExistence type="predicted"/>
<protein>
    <recommendedName>
        <fullName evidence="5">Tail length tape measure protein</fullName>
    </recommendedName>
</protein>
<reference evidence="3 4" key="1">
    <citation type="submission" date="2019-03" db="EMBL/GenBank/DDBJ databases">
        <title>Genomic Encyclopedia of Type Strains, Phase IV (KMG-IV): sequencing the most valuable type-strain genomes for metagenomic binning, comparative biology and taxonomic classification.</title>
        <authorList>
            <person name="Goeker M."/>
        </authorList>
    </citation>
    <scope>NUCLEOTIDE SEQUENCE [LARGE SCALE GENOMIC DNA]</scope>
    <source>
        <strain evidence="3 4">DSM 18063</strain>
    </source>
</reference>
<name>A0A4R2QAL4_9RHOB</name>
<evidence type="ECO:0000256" key="1">
    <source>
        <dbReference type="SAM" id="Coils"/>
    </source>
</evidence>
<evidence type="ECO:0000313" key="4">
    <source>
        <dbReference type="Proteomes" id="UP000294835"/>
    </source>
</evidence>